<dbReference type="InterPro" id="IPR006685">
    <property type="entry name" value="MscS_channel_2nd"/>
</dbReference>
<dbReference type="InterPro" id="IPR006686">
    <property type="entry name" value="MscS_channel_CS"/>
</dbReference>
<feature type="transmembrane region" description="Helical" evidence="7">
    <location>
        <begin position="342"/>
        <end position="361"/>
    </location>
</feature>
<dbReference type="Proteomes" id="UP000185003">
    <property type="component" value="Unassembled WGS sequence"/>
</dbReference>
<reference evidence="11 12" key="1">
    <citation type="submission" date="2016-11" db="EMBL/GenBank/DDBJ databases">
        <authorList>
            <person name="Jaros S."/>
            <person name="Januszkiewicz K."/>
            <person name="Wedrychowicz H."/>
        </authorList>
    </citation>
    <scope>NUCLEOTIDE SEQUENCE [LARGE SCALE GENOMIC DNA]</scope>
    <source>
        <strain evidence="11 12">DSM 24787</strain>
    </source>
</reference>
<dbReference type="InterPro" id="IPR010920">
    <property type="entry name" value="LSM_dom_sf"/>
</dbReference>
<dbReference type="GO" id="GO:0008381">
    <property type="term" value="F:mechanosensitive monoatomic ion channel activity"/>
    <property type="evidence" value="ECO:0007669"/>
    <property type="project" value="UniProtKB-ARBA"/>
</dbReference>
<evidence type="ECO:0000259" key="9">
    <source>
        <dbReference type="Pfam" id="PF00924"/>
    </source>
</evidence>
<feature type="transmembrane region" description="Helical" evidence="7">
    <location>
        <begin position="426"/>
        <end position="449"/>
    </location>
</feature>
<keyword evidence="3" id="KW-1003">Cell membrane</keyword>
<keyword evidence="5 7" id="KW-1133">Transmembrane helix</keyword>
<dbReference type="Gene3D" id="1.10.287.1260">
    <property type="match status" value="1"/>
</dbReference>
<feature type="transmembrane region" description="Helical" evidence="7">
    <location>
        <begin position="594"/>
        <end position="616"/>
    </location>
</feature>
<dbReference type="PROSITE" id="PS01246">
    <property type="entry name" value="UPF0003"/>
    <property type="match status" value="1"/>
</dbReference>
<feature type="transmembrane region" description="Helical" evidence="7">
    <location>
        <begin position="313"/>
        <end position="330"/>
    </location>
</feature>
<feature type="domain" description="Mechanosensitive ion channel MscS C-terminal" evidence="10">
    <location>
        <begin position="684"/>
        <end position="766"/>
    </location>
</feature>
<proteinExistence type="inferred from homology"/>
<dbReference type="GO" id="GO:0005886">
    <property type="term" value="C:plasma membrane"/>
    <property type="evidence" value="ECO:0007669"/>
    <property type="project" value="UniProtKB-SubCell"/>
</dbReference>
<sequence>MKFLPLCILFTMGLSLSLSAQRGERDTIIPDVVERVESITQMLNQVNNTLRRGFDTTEIADELPASENLVNALNSSNLNDHRLMNIRSLYALQVILQEMEEVHAKWQKSLFAYSRTITDMSNQINNILHDTMLAQLPKDPSLQVLYTYQISRLNKKWEQADTANRNSLQRIGLLQNRVALNYISITDMLNEVNFRLRSAEQHIWQREGKNLWDTRQADYTSPFSNTFAVSMKADQRVLSYYFRHNQDIHSLNTVLFVLFLTWLLNSIRRIRKHHPDKNGIFSNTRYASHKPLLTSLLFIFTLGPFFYTNAPMVFMVLLWLIQATCVTLIIKDESPVWLRWQWFLLLFLYTAYAFFNLMMQSSFEERWAQAFLQLGTLAVCWWFLHMKRKSPLAFPAYTWLIVWVTILMTTGAFICNLTGRVMLSKFLGMSAIFSLISAQALVTLVQLLLETFYLHVEASKANSRFAAYLDFNRMQQGLRSTLYIMAGIAWLAILIRNLNIHNIIRDYTLSFLEAERKIGNTSFTFSSIFIFLVVIWFAYLISKVMIFLFGHQDPGGSVKKHRWSSAVLLLRLGVLAGGVLLAFAASGIPMDKLTIIIGALSVGIGFGLQNIVNNLVSGVILAFEKPVEIGDVIDIGNQHGTVREIGIRASRISTVDGSQIIVPNGDLLSQHITNWTLTSQLRRVELIIGVAYGSDLKKAATILKELLEKQEGVQSTPAPLVLVHQLNDSAIDFRILFWADIGSWVILKSSLLLAIYDTFGEQGIEIPFPQQEIHIKHPPSN</sequence>
<feature type="transmembrane region" description="Helical" evidence="7">
    <location>
        <begin position="367"/>
        <end position="384"/>
    </location>
</feature>
<dbReference type="RefSeq" id="WP_143197530.1">
    <property type="nucleotide sequence ID" value="NZ_FSRA01000002.1"/>
</dbReference>
<comment type="similarity">
    <text evidence="2">Belongs to the MscS (TC 1.A.23) family.</text>
</comment>
<protein>
    <submittedName>
        <fullName evidence="11">Mechanosensitive ion channel</fullName>
    </submittedName>
</protein>
<accession>A0A1N6JIL7</accession>
<dbReference type="SUPFAM" id="SSF82861">
    <property type="entry name" value="Mechanosensitive channel protein MscS (YggB), transmembrane region"/>
    <property type="match status" value="1"/>
</dbReference>
<dbReference type="EMBL" id="FSRA01000002">
    <property type="protein sequence ID" value="SIO44120.1"/>
    <property type="molecule type" value="Genomic_DNA"/>
</dbReference>
<feature type="transmembrane region" description="Helical" evidence="7">
    <location>
        <begin position="568"/>
        <end position="588"/>
    </location>
</feature>
<dbReference type="InterPro" id="IPR052702">
    <property type="entry name" value="MscS-like_channel"/>
</dbReference>
<feature type="transmembrane region" description="Helical" evidence="7">
    <location>
        <begin position="482"/>
        <end position="504"/>
    </location>
</feature>
<dbReference type="InterPro" id="IPR023408">
    <property type="entry name" value="MscS_beta-dom_sf"/>
</dbReference>
<feature type="chain" id="PRO_5012139180" evidence="8">
    <location>
        <begin position="21"/>
        <end position="781"/>
    </location>
</feature>
<keyword evidence="6 7" id="KW-0472">Membrane</keyword>
<comment type="subcellular location">
    <subcellularLocation>
        <location evidence="1">Cell membrane</location>
        <topology evidence="1">Multi-pass membrane protein</topology>
    </subcellularLocation>
</comment>
<dbReference type="STRING" id="536979.SAMN04488055_4054"/>
<feature type="transmembrane region" description="Helical" evidence="7">
    <location>
        <begin position="248"/>
        <end position="267"/>
    </location>
</feature>
<feature type="transmembrane region" description="Helical" evidence="7">
    <location>
        <begin position="396"/>
        <end position="414"/>
    </location>
</feature>
<evidence type="ECO:0000259" key="10">
    <source>
        <dbReference type="Pfam" id="PF21082"/>
    </source>
</evidence>
<evidence type="ECO:0000256" key="5">
    <source>
        <dbReference type="ARBA" id="ARBA00022989"/>
    </source>
</evidence>
<dbReference type="Pfam" id="PF21082">
    <property type="entry name" value="MS_channel_3rd"/>
    <property type="match status" value="1"/>
</dbReference>
<feature type="transmembrane region" description="Helical" evidence="7">
    <location>
        <begin position="288"/>
        <end position="307"/>
    </location>
</feature>
<keyword evidence="4 7" id="KW-0812">Transmembrane</keyword>
<dbReference type="OrthoDB" id="9809206at2"/>
<keyword evidence="12" id="KW-1185">Reference proteome</keyword>
<keyword evidence="8" id="KW-0732">Signal</keyword>
<evidence type="ECO:0000256" key="1">
    <source>
        <dbReference type="ARBA" id="ARBA00004651"/>
    </source>
</evidence>
<evidence type="ECO:0000256" key="2">
    <source>
        <dbReference type="ARBA" id="ARBA00008017"/>
    </source>
</evidence>
<evidence type="ECO:0000256" key="6">
    <source>
        <dbReference type="ARBA" id="ARBA00023136"/>
    </source>
</evidence>
<feature type="domain" description="Mechanosensitive ion channel MscS" evidence="9">
    <location>
        <begin position="610"/>
        <end position="676"/>
    </location>
</feature>
<evidence type="ECO:0000313" key="12">
    <source>
        <dbReference type="Proteomes" id="UP000185003"/>
    </source>
</evidence>
<name>A0A1N6JIL7_9BACT</name>
<evidence type="ECO:0000256" key="3">
    <source>
        <dbReference type="ARBA" id="ARBA00022475"/>
    </source>
</evidence>
<dbReference type="SUPFAM" id="SSF82689">
    <property type="entry name" value="Mechanosensitive channel protein MscS (YggB), C-terminal domain"/>
    <property type="match status" value="1"/>
</dbReference>
<dbReference type="InterPro" id="IPR049278">
    <property type="entry name" value="MS_channel_C"/>
</dbReference>
<dbReference type="PANTHER" id="PTHR30347:SF1">
    <property type="entry name" value="MECHANOSENSITIVE CHANNEL MSCK"/>
    <property type="match status" value="1"/>
</dbReference>
<feature type="transmembrane region" description="Helical" evidence="7">
    <location>
        <begin position="524"/>
        <end position="548"/>
    </location>
</feature>
<dbReference type="Gene3D" id="3.30.70.100">
    <property type="match status" value="1"/>
</dbReference>
<dbReference type="InterPro" id="IPR011014">
    <property type="entry name" value="MscS_channel_TM-2"/>
</dbReference>
<dbReference type="AlphaFoldDB" id="A0A1N6JIL7"/>
<evidence type="ECO:0000313" key="11">
    <source>
        <dbReference type="EMBL" id="SIO44120.1"/>
    </source>
</evidence>
<evidence type="ECO:0000256" key="7">
    <source>
        <dbReference type="SAM" id="Phobius"/>
    </source>
</evidence>
<organism evidence="11 12">
    <name type="scientific">Chitinophaga niabensis</name>
    <dbReference type="NCBI Taxonomy" id="536979"/>
    <lineage>
        <taxon>Bacteria</taxon>
        <taxon>Pseudomonadati</taxon>
        <taxon>Bacteroidota</taxon>
        <taxon>Chitinophagia</taxon>
        <taxon>Chitinophagales</taxon>
        <taxon>Chitinophagaceae</taxon>
        <taxon>Chitinophaga</taxon>
    </lineage>
</organism>
<dbReference type="Pfam" id="PF00924">
    <property type="entry name" value="MS_channel_2nd"/>
    <property type="match status" value="1"/>
</dbReference>
<gene>
    <name evidence="11" type="ORF">SAMN04488055_4054</name>
</gene>
<dbReference type="InterPro" id="IPR011066">
    <property type="entry name" value="MscS_channel_C_sf"/>
</dbReference>
<dbReference type="Gene3D" id="2.30.30.60">
    <property type="match status" value="1"/>
</dbReference>
<dbReference type="PANTHER" id="PTHR30347">
    <property type="entry name" value="POTASSIUM CHANNEL RELATED"/>
    <property type="match status" value="1"/>
</dbReference>
<evidence type="ECO:0000256" key="8">
    <source>
        <dbReference type="SAM" id="SignalP"/>
    </source>
</evidence>
<dbReference type="SUPFAM" id="SSF50182">
    <property type="entry name" value="Sm-like ribonucleoproteins"/>
    <property type="match status" value="1"/>
</dbReference>
<evidence type="ECO:0000256" key="4">
    <source>
        <dbReference type="ARBA" id="ARBA00022692"/>
    </source>
</evidence>
<feature type="signal peptide" evidence="8">
    <location>
        <begin position="1"/>
        <end position="20"/>
    </location>
</feature>